<dbReference type="OrthoDB" id="4151590at2759"/>
<dbReference type="AlphaFoldDB" id="A0A0D2GU78"/>
<evidence type="ECO:0000313" key="2">
    <source>
        <dbReference type="EMBL" id="KIW84548.1"/>
    </source>
</evidence>
<protein>
    <submittedName>
        <fullName evidence="2">Unplaced genomic scaffold supercont1.2, whole genome shotgun sequence</fullName>
    </submittedName>
</protein>
<feature type="region of interest" description="Disordered" evidence="1">
    <location>
        <begin position="201"/>
        <end position="263"/>
    </location>
</feature>
<sequence length="263" mass="28672">MSISLYLGYVKGPPVALEAHYKQPDILQAVCDTIGMKFTAATAAAFLVLTLSQVGALPSPQANDDSVTGSQDPPVDIPIYYVDEADVEKRDSQGQHHGQHGGKPKGHGEHKWKGMGQGKGKGQHGPMPDDDDSVDLTPLLDHPDPEVQELGRRAVKATKFHWWEQQGNSGKFMNVVVGNPNVRPLANVKEQDLLPKEFKKRDPAAPAGANGDSDSQHAKGKWMGHEHDAGEGKHPQGPGSNEQWKQWRQNRGHGPMADDDQEE</sequence>
<name>A0A0D2GU78_9EURO</name>
<proteinExistence type="predicted"/>
<dbReference type="VEuPathDB" id="FungiDB:Z517_03798"/>
<reference evidence="2 3" key="1">
    <citation type="submission" date="2015-01" db="EMBL/GenBank/DDBJ databases">
        <title>The Genome Sequence of Fonsecaea pedrosoi CBS 271.37.</title>
        <authorList>
            <consortium name="The Broad Institute Genomics Platform"/>
            <person name="Cuomo C."/>
            <person name="de Hoog S."/>
            <person name="Gorbushina A."/>
            <person name="Stielow B."/>
            <person name="Teixiera M."/>
            <person name="Abouelleil A."/>
            <person name="Chapman S.B."/>
            <person name="Priest M."/>
            <person name="Young S.K."/>
            <person name="Wortman J."/>
            <person name="Nusbaum C."/>
            <person name="Birren B."/>
        </authorList>
    </citation>
    <scope>NUCLEOTIDE SEQUENCE [LARGE SCALE GENOMIC DNA]</scope>
    <source>
        <strain evidence="2 3">CBS 271.37</strain>
    </source>
</reference>
<dbReference type="GeneID" id="25303288"/>
<feature type="region of interest" description="Disordered" evidence="1">
    <location>
        <begin position="88"/>
        <end position="138"/>
    </location>
</feature>
<gene>
    <name evidence="2" type="ORF">Z517_03798</name>
</gene>
<keyword evidence="3" id="KW-1185">Reference proteome</keyword>
<dbReference type="Proteomes" id="UP000053029">
    <property type="component" value="Unassembled WGS sequence"/>
</dbReference>
<accession>A0A0D2GU78</accession>
<evidence type="ECO:0000313" key="3">
    <source>
        <dbReference type="Proteomes" id="UP000053029"/>
    </source>
</evidence>
<organism evidence="2 3">
    <name type="scientific">Fonsecaea pedrosoi CBS 271.37</name>
    <dbReference type="NCBI Taxonomy" id="1442368"/>
    <lineage>
        <taxon>Eukaryota</taxon>
        <taxon>Fungi</taxon>
        <taxon>Dikarya</taxon>
        <taxon>Ascomycota</taxon>
        <taxon>Pezizomycotina</taxon>
        <taxon>Eurotiomycetes</taxon>
        <taxon>Chaetothyriomycetidae</taxon>
        <taxon>Chaetothyriales</taxon>
        <taxon>Herpotrichiellaceae</taxon>
        <taxon>Fonsecaea</taxon>
    </lineage>
</organism>
<dbReference type="EMBL" id="KN846970">
    <property type="protein sequence ID" value="KIW84548.1"/>
    <property type="molecule type" value="Genomic_DNA"/>
</dbReference>
<dbReference type="RefSeq" id="XP_013288356.1">
    <property type="nucleotide sequence ID" value="XM_013432902.1"/>
</dbReference>
<feature type="compositionally biased region" description="Basic and acidic residues" evidence="1">
    <location>
        <begin position="223"/>
        <end position="234"/>
    </location>
</feature>
<evidence type="ECO:0000256" key="1">
    <source>
        <dbReference type="SAM" id="MobiDB-lite"/>
    </source>
</evidence>
<dbReference type="HOGENOM" id="CLU_1057820_0_0_1"/>
<feature type="compositionally biased region" description="Polar residues" evidence="1">
    <location>
        <begin position="238"/>
        <end position="249"/>
    </location>
</feature>